<proteinExistence type="predicted"/>
<evidence type="ECO:0000313" key="2">
    <source>
        <dbReference type="EMBL" id="VFQ75986.1"/>
    </source>
</evidence>
<dbReference type="EMBL" id="OOIL02001464">
    <property type="protein sequence ID" value="VFQ75986.1"/>
    <property type="molecule type" value="Genomic_DNA"/>
</dbReference>
<gene>
    <name evidence="2" type="ORF">CCAM_LOCUS17762</name>
</gene>
<evidence type="ECO:0000256" key="1">
    <source>
        <dbReference type="SAM" id="MobiDB-lite"/>
    </source>
</evidence>
<dbReference type="AlphaFoldDB" id="A0A484LIU0"/>
<accession>A0A484LIU0</accession>
<feature type="compositionally biased region" description="Polar residues" evidence="1">
    <location>
        <begin position="33"/>
        <end position="45"/>
    </location>
</feature>
<evidence type="ECO:0000313" key="3">
    <source>
        <dbReference type="Proteomes" id="UP000595140"/>
    </source>
</evidence>
<reference evidence="2 3" key="1">
    <citation type="submission" date="2018-04" db="EMBL/GenBank/DDBJ databases">
        <authorList>
            <person name="Vogel A."/>
        </authorList>
    </citation>
    <scope>NUCLEOTIDE SEQUENCE [LARGE SCALE GENOMIC DNA]</scope>
</reference>
<feature type="region of interest" description="Disordered" evidence="1">
    <location>
        <begin position="31"/>
        <end position="96"/>
    </location>
</feature>
<organism evidence="2 3">
    <name type="scientific">Cuscuta campestris</name>
    <dbReference type="NCBI Taxonomy" id="132261"/>
    <lineage>
        <taxon>Eukaryota</taxon>
        <taxon>Viridiplantae</taxon>
        <taxon>Streptophyta</taxon>
        <taxon>Embryophyta</taxon>
        <taxon>Tracheophyta</taxon>
        <taxon>Spermatophyta</taxon>
        <taxon>Magnoliopsida</taxon>
        <taxon>eudicotyledons</taxon>
        <taxon>Gunneridae</taxon>
        <taxon>Pentapetalae</taxon>
        <taxon>asterids</taxon>
        <taxon>lamiids</taxon>
        <taxon>Solanales</taxon>
        <taxon>Convolvulaceae</taxon>
        <taxon>Cuscuteae</taxon>
        <taxon>Cuscuta</taxon>
        <taxon>Cuscuta subgen. Grammica</taxon>
        <taxon>Cuscuta sect. Cleistogrammica</taxon>
    </lineage>
</organism>
<keyword evidence="3" id="KW-1185">Reference proteome</keyword>
<sequence>MNDADNLQQATARYQDDGLQGKVPVDLWRILSRSPNGNNSTTPEARSSKKRFSATKVEADDTIGLSEQMSPFNLDDSDDEDPIPRPIGRKKAKSIASGFVGSDSISFHDDIDQAMV</sequence>
<name>A0A484LIU0_9ASTE</name>
<dbReference type="Proteomes" id="UP000595140">
    <property type="component" value="Unassembled WGS sequence"/>
</dbReference>
<protein>
    <submittedName>
        <fullName evidence="2">Uncharacterized protein</fullName>
    </submittedName>
</protein>
<dbReference type="OrthoDB" id="70182at2759"/>